<evidence type="ECO:0000313" key="8">
    <source>
        <dbReference type="EMBL" id="MDT3452382.1"/>
    </source>
</evidence>
<organism evidence="7">
    <name type="scientific">Pasteurella multocida</name>
    <dbReference type="NCBI Taxonomy" id="747"/>
    <lineage>
        <taxon>Bacteria</taxon>
        <taxon>Pseudomonadati</taxon>
        <taxon>Pseudomonadota</taxon>
        <taxon>Gammaproteobacteria</taxon>
        <taxon>Pasteurellales</taxon>
        <taxon>Pasteurellaceae</taxon>
        <taxon>Pasteurella</taxon>
    </lineage>
</organism>
<protein>
    <submittedName>
        <fullName evidence="8">ABC transporter ATP-binding protein</fullName>
    </submittedName>
    <submittedName>
        <fullName evidence="7">PM1080 protein</fullName>
    </submittedName>
</protein>
<evidence type="ECO:0000313" key="7">
    <source>
        <dbReference type="EMBL" id="AMK08613.1"/>
    </source>
</evidence>
<reference evidence="8" key="2">
    <citation type="submission" date="2022-07" db="EMBL/GenBank/DDBJ databases">
        <title>Sequence of Pasteurella multocoda 17BRD-035.</title>
        <authorList>
            <person name="Roy Chowdhury P."/>
            <person name="Alhamami T."/>
            <person name="Trott D.J."/>
            <person name="Djordvevic S.P."/>
        </authorList>
    </citation>
    <scope>NUCLEOTIDE SEQUENCE</scope>
    <source>
        <strain evidence="8">17BRD-035</strain>
    </source>
</reference>
<keyword evidence="3 8" id="KW-0067">ATP-binding</keyword>
<dbReference type="GO" id="GO:0005524">
    <property type="term" value="F:ATP binding"/>
    <property type="evidence" value="ECO:0007669"/>
    <property type="project" value="UniProtKB-KW"/>
</dbReference>
<evidence type="ECO:0000256" key="1">
    <source>
        <dbReference type="ARBA" id="ARBA00022448"/>
    </source>
</evidence>
<evidence type="ECO:0000256" key="5">
    <source>
        <dbReference type="ARBA" id="ARBA00037066"/>
    </source>
</evidence>
<dbReference type="InterPro" id="IPR003593">
    <property type="entry name" value="AAA+_ATPase"/>
</dbReference>
<dbReference type="PROSITE" id="PS50893">
    <property type="entry name" value="ABC_TRANSPORTER_2"/>
    <property type="match status" value="1"/>
</dbReference>
<evidence type="ECO:0000256" key="3">
    <source>
        <dbReference type="ARBA" id="ARBA00022840"/>
    </source>
</evidence>
<dbReference type="InterPro" id="IPR003439">
    <property type="entry name" value="ABC_transporter-like_ATP-bd"/>
</dbReference>
<dbReference type="InterPro" id="IPR017871">
    <property type="entry name" value="ABC_transporter-like_CS"/>
</dbReference>
<dbReference type="OMA" id="HQHNTLR"/>
<reference evidence="7" key="1">
    <citation type="submission" date="2015-01" db="EMBL/GenBank/DDBJ databases">
        <title>Draft genome sequence of Pasteurella multocida isolated from alpaca pneumonia.</title>
        <authorList>
            <person name="Maturrano L."/>
            <person name="Hurtado R."/>
            <person name="Allasi N."/>
            <person name="Juscamayta E."/>
            <person name="Fernandez D."/>
            <person name="Maximiliano J."/>
            <person name="Rimac R."/>
            <person name="Rosadio R."/>
        </authorList>
    </citation>
    <scope>NUCLEOTIDE SEQUENCE</scope>
    <source>
        <strain evidence="7">UNMSM</strain>
    </source>
</reference>
<dbReference type="PROSITE" id="PS00211">
    <property type="entry name" value="ABC_TRANSPORTER_1"/>
    <property type="match status" value="1"/>
</dbReference>
<dbReference type="EMBL" id="KP660774">
    <property type="protein sequence ID" value="AMK08613.1"/>
    <property type="molecule type" value="Genomic_DNA"/>
</dbReference>
<accession>A0A126QI55</accession>
<feature type="domain" description="ABC transporter" evidence="6">
    <location>
        <begin position="5"/>
        <end position="231"/>
    </location>
</feature>
<dbReference type="Proteomes" id="UP001182304">
    <property type="component" value="Unassembled WGS sequence"/>
</dbReference>
<dbReference type="AlphaFoldDB" id="A0A126QI55"/>
<sequence>MQALFELQPLSLKANERVILQTDQLTIPQGKHTAIIGPNGAGKSTLLRALLGYFNAQVTLNGHPVQEQIRAGKLAFVAQNGRYGMPLSVEEYVKLGQFNPTLFSARKVNQQHLSLLLDQFELSHLRHKRINQLSGGEQQRANIVRALMQNAPVILLDEPCNHLDIRHQQSLMQFLKQHKTQFNAVMVLHDLDLAASYADHIILMQQGQIIAQGKVEDVMQSERLSAVYRWQILQKKDESGIFFRV</sequence>
<gene>
    <name evidence="7" type="primary">PM1080</name>
    <name evidence="8" type="ORF">NQF69_06270</name>
</gene>
<dbReference type="SUPFAM" id="SSF52540">
    <property type="entry name" value="P-loop containing nucleoside triphosphate hydrolases"/>
    <property type="match status" value="1"/>
</dbReference>
<dbReference type="PANTHER" id="PTHR42794">
    <property type="entry name" value="HEMIN IMPORT ATP-BINDING PROTEIN HMUV"/>
    <property type="match status" value="1"/>
</dbReference>
<evidence type="ECO:0000256" key="2">
    <source>
        <dbReference type="ARBA" id="ARBA00022741"/>
    </source>
</evidence>
<keyword evidence="1" id="KW-0813">Transport</keyword>
<dbReference type="PANTHER" id="PTHR42794:SF1">
    <property type="entry name" value="HEMIN IMPORT ATP-BINDING PROTEIN HMUV"/>
    <property type="match status" value="1"/>
</dbReference>
<dbReference type="Pfam" id="PF00005">
    <property type="entry name" value="ABC_tran"/>
    <property type="match status" value="1"/>
</dbReference>
<dbReference type="RefSeq" id="WP_005757198.1">
    <property type="nucleotide sequence ID" value="NZ_CP020405.2"/>
</dbReference>
<dbReference type="EMBL" id="JANIEN010000006">
    <property type="protein sequence ID" value="MDT3452382.1"/>
    <property type="molecule type" value="Genomic_DNA"/>
</dbReference>
<dbReference type="GO" id="GO:0016887">
    <property type="term" value="F:ATP hydrolysis activity"/>
    <property type="evidence" value="ECO:0007669"/>
    <property type="project" value="InterPro"/>
</dbReference>
<comment type="function">
    <text evidence="5">Part of the ABC transporter complex HmuTUV involved in hemin import. Responsible for energy coupling to the transport system.</text>
</comment>
<dbReference type="SMART" id="SM00382">
    <property type="entry name" value="AAA"/>
    <property type="match status" value="1"/>
</dbReference>
<dbReference type="InterPro" id="IPR027417">
    <property type="entry name" value="P-loop_NTPase"/>
</dbReference>
<evidence type="ECO:0000256" key="4">
    <source>
        <dbReference type="ARBA" id="ARBA00022967"/>
    </source>
</evidence>
<keyword evidence="4" id="KW-1278">Translocase</keyword>
<proteinExistence type="predicted"/>
<keyword evidence="2" id="KW-0547">Nucleotide-binding</keyword>
<dbReference type="GeneID" id="77206398"/>
<dbReference type="CDD" id="cd03214">
    <property type="entry name" value="ABC_Iron-Siderophores_B12_Hemin"/>
    <property type="match status" value="1"/>
</dbReference>
<evidence type="ECO:0000259" key="6">
    <source>
        <dbReference type="PROSITE" id="PS50893"/>
    </source>
</evidence>
<name>A0A126QI55_PASMD</name>
<dbReference type="Gene3D" id="3.40.50.300">
    <property type="entry name" value="P-loop containing nucleotide triphosphate hydrolases"/>
    <property type="match status" value="1"/>
</dbReference>